<evidence type="ECO:0008006" key="4">
    <source>
        <dbReference type="Google" id="ProtNLM"/>
    </source>
</evidence>
<feature type="transmembrane region" description="Helical" evidence="1">
    <location>
        <begin position="73"/>
        <end position="102"/>
    </location>
</feature>
<dbReference type="AlphaFoldDB" id="B3R602"/>
<dbReference type="RefSeq" id="WP_012353618.1">
    <property type="nucleotide sequence ID" value="NC_010528.1"/>
</dbReference>
<accession>B3R602</accession>
<evidence type="ECO:0000313" key="3">
    <source>
        <dbReference type="Proteomes" id="UP000001692"/>
    </source>
</evidence>
<dbReference type="EMBL" id="CU633749">
    <property type="protein sequence ID" value="CAQ70318.1"/>
    <property type="molecule type" value="Genomic_DNA"/>
</dbReference>
<dbReference type="GeneID" id="29763226"/>
<dbReference type="KEGG" id="cti:RALTA_A2384"/>
<sequence>MITRMRVMFLNSSLAIRKTSPYSLVAGAAITVLLVLTVWACFAPGFMSYDSVTQYRSALAQSYADSHPPIMSYVWHLCLALIPGPQSLLVLHLALLVAGILIWQLNLGRSRWSLLVPVIFFLPWILNFAGVLWKDVGMAFSLLIASGLLFNRERRRGLALLGLPFLFYAFAVRHNAILATAPLLFLASIYHLRKSRVISGILIAVVGSAAFWGLSSVVSYGFLKAERKHYETLLMGDEIAKISVQTEQNLLPWVKQSDLDACTPLPILYERALCFIDRGYDPSGSLMTGQSYEATHRLWRETVLAHPLLSVKMRWEAFLYFLRSPQMAPAYVWQPRIMQNDLGIALFHPEMAQSLEDYVMVSQGWIASELFKPYSWLALIVVMLAAATRMRPSPEKMQVVALNLSALGYFASLLVAVPSVDFRYAYWCIVACNLSMLVMAAAWRGDEPRSIQ</sequence>
<organism evidence="2 3">
    <name type="scientific">Cupriavidus taiwanensis (strain DSM 17343 / BCRC 17206 / CCUG 44338 / CIP 107171 / LMG 19424 / R1)</name>
    <name type="common">Ralstonia taiwanensis (strain LMG 19424)</name>
    <dbReference type="NCBI Taxonomy" id="977880"/>
    <lineage>
        <taxon>Bacteria</taxon>
        <taxon>Pseudomonadati</taxon>
        <taxon>Pseudomonadota</taxon>
        <taxon>Betaproteobacteria</taxon>
        <taxon>Burkholderiales</taxon>
        <taxon>Burkholderiaceae</taxon>
        <taxon>Cupriavidus</taxon>
    </lineage>
</organism>
<evidence type="ECO:0000256" key="1">
    <source>
        <dbReference type="SAM" id="Phobius"/>
    </source>
</evidence>
<feature type="transmembrane region" description="Helical" evidence="1">
    <location>
        <begin position="424"/>
        <end position="443"/>
    </location>
</feature>
<reference evidence="2 3" key="1">
    <citation type="journal article" date="2008" name="Genome Res.">
        <title>Genome sequence of the beta-rhizobium Cupriavidus taiwanensis and comparative genomics of rhizobia.</title>
        <authorList>
            <person name="Amadou C."/>
            <person name="Pascal G."/>
            <person name="Mangenot S."/>
            <person name="Glew M."/>
            <person name="Bontemps C."/>
            <person name="Capela D."/>
            <person name="Carrere S."/>
            <person name="Cruveiller S."/>
            <person name="Dossat C."/>
            <person name="Lajus A."/>
            <person name="Marchetti M."/>
            <person name="Poinsot V."/>
            <person name="Rouy Z."/>
            <person name="Servin B."/>
            <person name="Saad M."/>
            <person name="Schenowitz C."/>
            <person name="Barbe V."/>
            <person name="Batut J."/>
            <person name="Medigue C."/>
            <person name="Masson-Boivin C."/>
        </authorList>
    </citation>
    <scope>NUCLEOTIDE SEQUENCE [LARGE SCALE GENOMIC DNA]</scope>
    <source>
        <strain evidence="3">DSM 17343 / BCRC 17206 / CCUG 44338 / CIP 107171 / LMG 19424 / R1</strain>
    </source>
</reference>
<name>B3R602_CUPTR</name>
<keyword evidence="1" id="KW-1133">Transmembrane helix</keyword>
<keyword evidence="1" id="KW-0812">Transmembrane</keyword>
<dbReference type="BioCyc" id="CTAI977880:RALTA_RS11585-MONOMER"/>
<feature type="transmembrane region" description="Helical" evidence="1">
    <location>
        <begin position="399"/>
        <end position="418"/>
    </location>
</feature>
<keyword evidence="1" id="KW-0472">Membrane</keyword>
<dbReference type="eggNOG" id="ENOG50322BP">
    <property type="taxonomic scope" value="Bacteria"/>
</dbReference>
<feature type="transmembrane region" description="Helical" evidence="1">
    <location>
        <begin position="201"/>
        <end position="223"/>
    </location>
</feature>
<dbReference type="Proteomes" id="UP000001692">
    <property type="component" value="Chromosome 1"/>
</dbReference>
<protein>
    <recommendedName>
        <fullName evidence="4">Glycosyltransferase RgtA/B/C/D-like domain-containing protein</fullName>
    </recommendedName>
</protein>
<proteinExistence type="predicted"/>
<gene>
    <name evidence="2" type="ordered locus">RALTA_A2384</name>
</gene>
<dbReference type="HOGENOM" id="CLU_037111_0_0_4"/>
<feature type="transmembrane region" description="Helical" evidence="1">
    <location>
        <begin position="165"/>
        <end position="189"/>
    </location>
</feature>
<keyword evidence="3" id="KW-1185">Reference proteome</keyword>
<feature type="transmembrane region" description="Helical" evidence="1">
    <location>
        <begin position="114"/>
        <end position="133"/>
    </location>
</feature>
<feature type="transmembrane region" description="Helical" evidence="1">
    <location>
        <begin position="21"/>
        <end position="47"/>
    </location>
</feature>
<evidence type="ECO:0000313" key="2">
    <source>
        <dbReference type="EMBL" id="CAQ70318.1"/>
    </source>
</evidence>